<dbReference type="HAMAP" id="MF_00004">
    <property type="entry name" value="Aden_phosphoribosyltr"/>
    <property type="match status" value="1"/>
</dbReference>
<proteinExistence type="inferred from homology"/>
<comment type="subcellular location">
    <subcellularLocation>
        <location evidence="2">Cytoplasm</location>
    </subcellularLocation>
</comment>
<dbReference type="Proteomes" id="UP001291926">
    <property type="component" value="Unassembled WGS sequence"/>
</dbReference>
<keyword evidence="8" id="KW-0808">Transferase</keyword>
<evidence type="ECO:0000256" key="1">
    <source>
        <dbReference type="ARBA" id="ARBA00000868"/>
    </source>
</evidence>
<evidence type="ECO:0000256" key="9">
    <source>
        <dbReference type="ARBA" id="ARBA00022726"/>
    </source>
</evidence>
<keyword evidence="9" id="KW-0660">Purine salvage</keyword>
<dbReference type="PANTHER" id="PTHR31245:SF20">
    <property type="entry name" value="F18B13.13 PROTEIN"/>
    <property type="match status" value="1"/>
</dbReference>
<dbReference type="NCBIfam" id="TIGR01090">
    <property type="entry name" value="apt"/>
    <property type="match status" value="1"/>
</dbReference>
<evidence type="ECO:0000256" key="6">
    <source>
        <dbReference type="ARBA" id="ARBA00022490"/>
    </source>
</evidence>
<dbReference type="SUPFAM" id="SSF53271">
    <property type="entry name" value="PRTase-like"/>
    <property type="match status" value="1"/>
</dbReference>
<name>A0ABR0D9S4_9LAMI</name>
<dbReference type="CDD" id="cd14279">
    <property type="entry name" value="CUE"/>
    <property type="match status" value="1"/>
</dbReference>
<dbReference type="PANTHER" id="PTHR31245">
    <property type="entry name" value="UBIQUITIN SYSTEM COMPONENT CUE PROTEIN"/>
    <property type="match status" value="1"/>
</dbReference>
<protein>
    <recommendedName>
        <fullName evidence="5">adenine phosphoribosyltransferase</fullName>
        <ecNumber evidence="5">2.4.2.7</ecNumber>
    </recommendedName>
</protein>
<dbReference type="EMBL" id="JAYDYQ010002533">
    <property type="protein sequence ID" value="KAK4485789.1"/>
    <property type="molecule type" value="Genomic_DNA"/>
</dbReference>
<dbReference type="InterPro" id="IPR029057">
    <property type="entry name" value="PRTase-like"/>
</dbReference>
<evidence type="ECO:0000259" key="11">
    <source>
        <dbReference type="PROSITE" id="PS51140"/>
    </source>
</evidence>
<reference evidence="12 13" key="1">
    <citation type="journal article" date="2023" name="bioRxiv">
        <title>Genome report: Whole genome sequence and annotation of Penstemon davidsonii.</title>
        <authorList>
            <person name="Ostevik K.L."/>
            <person name="Alabady M."/>
            <person name="Zhang M."/>
            <person name="Rausher M.D."/>
        </authorList>
    </citation>
    <scope>NUCLEOTIDE SEQUENCE [LARGE SCALE GENOMIC DNA]</scope>
    <source>
        <strain evidence="12">DNT005</strain>
        <tissue evidence="12">Whole leaf</tissue>
    </source>
</reference>
<comment type="pathway">
    <text evidence="3">Purine metabolism; AMP biosynthesis via salvage pathway; AMP from adenine: step 1/1.</text>
</comment>
<keyword evidence="6" id="KW-0963">Cytoplasm</keyword>
<evidence type="ECO:0000256" key="7">
    <source>
        <dbReference type="ARBA" id="ARBA00022676"/>
    </source>
</evidence>
<feature type="coiled-coil region" evidence="10">
    <location>
        <begin position="414"/>
        <end position="441"/>
    </location>
</feature>
<keyword evidence="13" id="KW-1185">Reference proteome</keyword>
<comment type="catalytic activity">
    <reaction evidence="1">
        <text>AMP + diphosphate = 5-phospho-alpha-D-ribose 1-diphosphate + adenine</text>
        <dbReference type="Rhea" id="RHEA:16609"/>
        <dbReference type="ChEBI" id="CHEBI:16708"/>
        <dbReference type="ChEBI" id="CHEBI:33019"/>
        <dbReference type="ChEBI" id="CHEBI:58017"/>
        <dbReference type="ChEBI" id="CHEBI:456215"/>
        <dbReference type="EC" id="2.4.2.7"/>
    </reaction>
</comment>
<accession>A0ABR0D9S4</accession>
<dbReference type="SUPFAM" id="SSF46934">
    <property type="entry name" value="UBA-like"/>
    <property type="match status" value="1"/>
</dbReference>
<evidence type="ECO:0000313" key="13">
    <source>
        <dbReference type="Proteomes" id="UP001291926"/>
    </source>
</evidence>
<dbReference type="NCBIfam" id="NF002634">
    <property type="entry name" value="PRK02304.1-3"/>
    <property type="match status" value="1"/>
</dbReference>
<keyword evidence="10" id="KW-0175">Coiled coil</keyword>
<evidence type="ECO:0000256" key="5">
    <source>
        <dbReference type="ARBA" id="ARBA00011893"/>
    </source>
</evidence>
<evidence type="ECO:0000256" key="8">
    <source>
        <dbReference type="ARBA" id="ARBA00022679"/>
    </source>
</evidence>
<dbReference type="InterPro" id="IPR009060">
    <property type="entry name" value="UBA-like_sf"/>
</dbReference>
<dbReference type="Gene3D" id="3.40.50.2020">
    <property type="match status" value="1"/>
</dbReference>
<dbReference type="Gene3D" id="1.10.8.10">
    <property type="entry name" value="DNA helicase RuvA subunit, C-terminal domain"/>
    <property type="match status" value="1"/>
</dbReference>
<dbReference type="CDD" id="cd06223">
    <property type="entry name" value="PRTases_typeI"/>
    <property type="match status" value="1"/>
</dbReference>
<comment type="caution">
    <text evidence="12">The sequence shown here is derived from an EMBL/GenBank/DDBJ whole genome shotgun (WGS) entry which is preliminary data.</text>
</comment>
<comment type="similarity">
    <text evidence="4">Belongs to the purine/pyrimidine phosphoribosyltransferase family.</text>
</comment>
<dbReference type="EC" id="2.4.2.7" evidence="5"/>
<organism evidence="12 13">
    <name type="scientific">Penstemon davidsonii</name>
    <dbReference type="NCBI Taxonomy" id="160366"/>
    <lineage>
        <taxon>Eukaryota</taxon>
        <taxon>Viridiplantae</taxon>
        <taxon>Streptophyta</taxon>
        <taxon>Embryophyta</taxon>
        <taxon>Tracheophyta</taxon>
        <taxon>Spermatophyta</taxon>
        <taxon>Magnoliopsida</taxon>
        <taxon>eudicotyledons</taxon>
        <taxon>Gunneridae</taxon>
        <taxon>Pentapetalae</taxon>
        <taxon>asterids</taxon>
        <taxon>lamiids</taxon>
        <taxon>Lamiales</taxon>
        <taxon>Plantaginaceae</taxon>
        <taxon>Cheloneae</taxon>
        <taxon>Penstemon</taxon>
    </lineage>
</organism>
<evidence type="ECO:0000256" key="2">
    <source>
        <dbReference type="ARBA" id="ARBA00004496"/>
    </source>
</evidence>
<feature type="domain" description="CUE" evidence="11">
    <location>
        <begin position="245"/>
        <end position="288"/>
    </location>
</feature>
<gene>
    <name evidence="12" type="ORF">RD792_008436</name>
</gene>
<evidence type="ECO:0000256" key="3">
    <source>
        <dbReference type="ARBA" id="ARBA00004659"/>
    </source>
</evidence>
<evidence type="ECO:0000313" key="12">
    <source>
        <dbReference type="EMBL" id="KAK4485789.1"/>
    </source>
</evidence>
<dbReference type="InterPro" id="IPR005764">
    <property type="entry name" value="Ade_phspho_trans"/>
</dbReference>
<dbReference type="InterPro" id="IPR003892">
    <property type="entry name" value="CUE"/>
</dbReference>
<dbReference type="PROSITE" id="PS51140">
    <property type="entry name" value="CUE"/>
    <property type="match status" value="1"/>
</dbReference>
<evidence type="ECO:0000256" key="4">
    <source>
        <dbReference type="ARBA" id="ARBA00008391"/>
    </source>
</evidence>
<evidence type="ECO:0000256" key="10">
    <source>
        <dbReference type="SAM" id="Coils"/>
    </source>
</evidence>
<dbReference type="Pfam" id="PF00156">
    <property type="entry name" value="Pribosyltran"/>
    <property type="match status" value="1"/>
</dbReference>
<sequence>MFAAENGLKGDPRLKAISDAIRVMPDFPKPGIMFQDITTLVSNYKVFKDTVDIFVDRYRDKGISVVAGVEARGFIFAPAIALAIGAKFVPLRKPKKLPGKVISESYELEYGEDCLEMHVDAVQQGDRALVIDDLVATGGTLSAAIRLLERAGAEVVECACVIGIPEVKHKGTAEAIKLLNYLYPKYINPVAFIIIMSAIVCGKRSFFEDIESLGTSPTSGSPPAYKKFRCSSVTSPIRSNYSPPVHRSTVNQLKVLFPDMEIQLLERALEESGNDLEFAIKSLHELHLGYSKCSSRPTAEENENMARGATPTGENVVPLQEPQVQNNLPVDGAEWVELFVREMMNATSIDDAKSRAASILENLEKSISARASAEATQSLHKENVMLKEQIEVLLQENVILKRAVAIQHERQREHDDRNQEVQQLKQMVSQYQEQMRTLEVNNYALTLHLRQAQQNKSLPGSFHPDVF</sequence>
<dbReference type="NCBIfam" id="NF002636">
    <property type="entry name" value="PRK02304.1-5"/>
    <property type="match status" value="1"/>
</dbReference>
<dbReference type="InterPro" id="IPR000836">
    <property type="entry name" value="PRTase_dom"/>
</dbReference>
<dbReference type="Pfam" id="PF02845">
    <property type="entry name" value="CUE"/>
    <property type="match status" value="1"/>
</dbReference>
<keyword evidence="7" id="KW-0328">Glycosyltransferase</keyword>